<proteinExistence type="predicted"/>
<protein>
    <submittedName>
        <fullName evidence="1">Uncharacterized protein</fullName>
    </submittedName>
</protein>
<organism evidence="1">
    <name type="scientific">bioreactor metagenome</name>
    <dbReference type="NCBI Taxonomy" id="1076179"/>
    <lineage>
        <taxon>unclassified sequences</taxon>
        <taxon>metagenomes</taxon>
        <taxon>ecological metagenomes</taxon>
    </lineage>
</organism>
<comment type="caution">
    <text evidence="1">The sequence shown here is derived from an EMBL/GenBank/DDBJ whole genome shotgun (WGS) entry which is preliminary data.</text>
</comment>
<reference evidence="1" key="1">
    <citation type="submission" date="2019-08" db="EMBL/GenBank/DDBJ databases">
        <authorList>
            <person name="Kucharzyk K."/>
            <person name="Murdoch R.W."/>
            <person name="Higgins S."/>
            <person name="Loffler F."/>
        </authorList>
    </citation>
    <scope>NUCLEOTIDE SEQUENCE</scope>
</reference>
<dbReference type="AlphaFoldDB" id="A0A645HZF7"/>
<sequence>MKAFEEEVGHEITVPKHFGVMGAIGSAILAKEQIERTGKKTKFTGFSLSEVDFKPTSIICSGCSNSCEVIRIYTDGKITATWGDKFGKWTNALETN</sequence>
<name>A0A645HZF7_9ZZZZ</name>
<dbReference type="EMBL" id="VSSQ01102064">
    <property type="protein sequence ID" value="MPN43579.1"/>
    <property type="molecule type" value="Genomic_DNA"/>
</dbReference>
<evidence type="ECO:0000313" key="1">
    <source>
        <dbReference type="EMBL" id="MPN43579.1"/>
    </source>
</evidence>
<dbReference type="InterPro" id="IPR051805">
    <property type="entry name" value="Dehydratase_Activator_Redct"/>
</dbReference>
<accession>A0A645HZF7</accession>
<dbReference type="PANTHER" id="PTHR32329">
    <property type="entry name" value="BIFUNCTIONAL PROTEIN [INCLUDES 2-HYDROXYACYL-COA DEHYDRATASE (N-TER) AND ITS ACTIVATOR DOMAIN (C_TERM)-RELATED"/>
    <property type="match status" value="1"/>
</dbReference>
<dbReference type="PANTHER" id="PTHR32329:SF7">
    <property type="entry name" value="ACTIVATOR OF 2-HYDROXYACYL-COA-HYDRATASE"/>
    <property type="match status" value="1"/>
</dbReference>
<gene>
    <name evidence="1" type="ORF">SDC9_191139</name>
</gene>